<keyword evidence="6 9" id="KW-1133">Transmembrane helix</keyword>
<dbReference type="InterPro" id="IPR058533">
    <property type="entry name" value="Cation_efflux_TM"/>
</dbReference>
<keyword evidence="8 9" id="KW-0472">Membrane</keyword>
<feature type="transmembrane region" description="Helical" evidence="9">
    <location>
        <begin position="51"/>
        <end position="68"/>
    </location>
</feature>
<feature type="transmembrane region" description="Helical" evidence="9">
    <location>
        <begin position="88"/>
        <end position="107"/>
    </location>
</feature>
<keyword evidence="5" id="KW-0864">Zinc transport</keyword>
<organism evidence="12 13">
    <name type="scientific">Polaribacter butkevichii</name>
    <dbReference type="NCBI Taxonomy" id="218490"/>
    <lineage>
        <taxon>Bacteria</taxon>
        <taxon>Pseudomonadati</taxon>
        <taxon>Bacteroidota</taxon>
        <taxon>Flavobacteriia</taxon>
        <taxon>Flavobacteriales</taxon>
        <taxon>Flavobacteriaceae</taxon>
    </lineage>
</organism>
<feature type="transmembrane region" description="Helical" evidence="9">
    <location>
        <begin position="119"/>
        <end position="142"/>
    </location>
</feature>
<dbReference type="PANTHER" id="PTHR11562">
    <property type="entry name" value="CATION EFFLUX PROTEIN/ ZINC TRANSPORTER"/>
    <property type="match status" value="1"/>
</dbReference>
<dbReference type="Pfam" id="PF01545">
    <property type="entry name" value="Cation_efflux"/>
    <property type="match status" value="1"/>
</dbReference>
<keyword evidence="7" id="KW-0406">Ion transport</keyword>
<dbReference type="SUPFAM" id="SSF160240">
    <property type="entry name" value="Cation efflux protein cytoplasmic domain-like"/>
    <property type="match status" value="1"/>
</dbReference>
<dbReference type="InterPro" id="IPR027469">
    <property type="entry name" value="Cation_efflux_TMD_sf"/>
</dbReference>
<evidence type="ECO:0000256" key="9">
    <source>
        <dbReference type="SAM" id="Phobius"/>
    </source>
</evidence>
<evidence type="ECO:0000256" key="8">
    <source>
        <dbReference type="ARBA" id="ARBA00023136"/>
    </source>
</evidence>
<dbReference type="InterPro" id="IPR036837">
    <property type="entry name" value="Cation_efflux_CTD_sf"/>
</dbReference>
<feature type="domain" description="Cation efflux protein cytoplasmic" evidence="11">
    <location>
        <begin position="219"/>
        <end position="281"/>
    </location>
</feature>
<gene>
    <name evidence="12" type="ORF">BTO14_05900</name>
</gene>
<dbReference type="NCBIfam" id="TIGR01297">
    <property type="entry name" value="CDF"/>
    <property type="match status" value="1"/>
</dbReference>
<evidence type="ECO:0000256" key="1">
    <source>
        <dbReference type="ARBA" id="ARBA00004141"/>
    </source>
</evidence>
<dbReference type="PANTHER" id="PTHR11562:SF17">
    <property type="entry name" value="RE54080P-RELATED"/>
    <property type="match status" value="1"/>
</dbReference>
<name>A0A2P6CD39_9FLAO</name>
<comment type="similarity">
    <text evidence="2">Belongs to the cation diffusion facilitator (CDF) transporter (TC 2.A.4) family. SLC30A subfamily.</text>
</comment>
<evidence type="ECO:0000259" key="11">
    <source>
        <dbReference type="Pfam" id="PF16916"/>
    </source>
</evidence>
<dbReference type="InterPro" id="IPR050681">
    <property type="entry name" value="CDF/SLC30A"/>
</dbReference>
<evidence type="ECO:0000256" key="4">
    <source>
        <dbReference type="ARBA" id="ARBA00022692"/>
    </source>
</evidence>
<accession>A0A2P6CD39</accession>
<dbReference type="Gene3D" id="1.20.1510.10">
    <property type="entry name" value="Cation efflux protein transmembrane domain"/>
    <property type="match status" value="1"/>
</dbReference>
<evidence type="ECO:0000313" key="13">
    <source>
        <dbReference type="Proteomes" id="UP000247345"/>
    </source>
</evidence>
<evidence type="ECO:0000259" key="10">
    <source>
        <dbReference type="Pfam" id="PF01545"/>
    </source>
</evidence>
<comment type="subcellular location">
    <subcellularLocation>
        <location evidence="1">Membrane</location>
        <topology evidence="1">Multi-pass membrane protein</topology>
    </subcellularLocation>
</comment>
<evidence type="ECO:0000256" key="7">
    <source>
        <dbReference type="ARBA" id="ARBA00023065"/>
    </source>
</evidence>
<comment type="caution">
    <text evidence="12">The sequence shown here is derived from an EMBL/GenBank/DDBJ whole genome shotgun (WGS) entry which is preliminary data.</text>
</comment>
<dbReference type="InterPro" id="IPR027470">
    <property type="entry name" value="Cation_efflux_CTD"/>
</dbReference>
<keyword evidence="5" id="KW-0862">Zinc</keyword>
<evidence type="ECO:0000256" key="2">
    <source>
        <dbReference type="ARBA" id="ARBA00008873"/>
    </source>
</evidence>
<feature type="transmembrane region" description="Helical" evidence="9">
    <location>
        <begin position="182"/>
        <end position="204"/>
    </location>
</feature>
<evidence type="ECO:0000313" key="12">
    <source>
        <dbReference type="EMBL" id="PQJ72819.1"/>
    </source>
</evidence>
<feature type="domain" description="Cation efflux protein transmembrane" evidence="10">
    <location>
        <begin position="22"/>
        <end position="209"/>
    </location>
</feature>
<protein>
    <recommendedName>
        <fullName evidence="14">Cation transporter</fullName>
    </recommendedName>
</protein>
<dbReference type="EMBL" id="MSCK01000001">
    <property type="protein sequence ID" value="PQJ72819.1"/>
    <property type="molecule type" value="Genomic_DNA"/>
</dbReference>
<evidence type="ECO:0000256" key="6">
    <source>
        <dbReference type="ARBA" id="ARBA00022989"/>
    </source>
</evidence>
<evidence type="ECO:0000256" key="5">
    <source>
        <dbReference type="ARBA" id="ARBA00022906"/>
    </source>
</evidence>
<dbReference type="GO" id="GO:0005886">
    <property type="term" value="C:plasma membrane"/>
    <property type="evidence" value="ECO:0007669"/>
    <property type="project" value="TreeGrafter"/>
</dbReference>
<reference evidence="12 13" key="1">
    <citation type="submission" date="2016-12" db="EMBL/GenBank/DDBJ databases">
        <title>Trade-off between light-utilization and light-protection in marine flavobacteria.</title>
        <authorList>
            <person name="Kumagai Y."/>
            <person name="Yoshizawa S."/>
            <person name="Kogure K."/>
            <person name="Iwasaki W."/>
        </authorList>
    </citation>
    <scope>NUCLEOTIDE SEQUENCE [LARGE SCALE GENOMIC DNA]</scope>
    <source>
        <strain evidence="12 13">KCTC 12100</strain>
    </source>
</reference>
<dbReference type="InterPro" id="IPR002524">
    <property type="entry name" value="Cation_efflux"/>
</dbReference>
<feature type="transmembrane region" description="Helical" evidence="9">
    <location>
        <begin position="21"/>
        <end position="39"/>
    </location>
</feature>
<evidence type="ECO:0000256" key="3">
    <source>
        <dbReference type="ARBA" id="ARBA00022448"/>
    </source>
</evidence>
<keyword evidence="4 9" id="KW-0812">Transmembrane</keyword>
<dbReference type="OrthoDB" id="9809646at2"/>
<dbReference type="Proteomes" id="UP000247345">
    <property type="component" value="Unassembled WGS sequence"/>
</dbReference>
<dbReference type="AlphaFoldDB" id="A0A2P6CD39"/>
<sequence length="300" mass="33162">MSHSHNHAPPSLKSNDINRSFIIGISLNVVYVIIELFYGWQIGSTALLSDAVHNIGDISGLLLAFLAFRLLNFKPNTLFTYGLKKGSVVASFINSILLAFAIGAIAWEGFRHILHPNIINGNVVMIVAAIGIVINFSSALLFHHRKKEDLNIKAAYWHLMADALVSLGVVISGLIIKYTGWNFVDGIAAILVAIVILASTWNLFKDSIIAMMDGVPAAINTNEISAHINEVNGVTEVHHIHIWSMSTNENALTSHIVVENLNEIPRIKLDIKKELKAHHITHSTLEFELKEEKCTEKNKL</sequence>
<proteinExistence type="inferred from homology"/>
<dbReference type="SUPFAM" id="SSF161111">
    <property type="entry name" value="Cation efflux protein transmembrane domain-like"/>
    <property type="match status" value="1"/>
</dbReference>
<feature type="transmembrane region" description="Helical" evidence="9">
    <location>
        <begin position="154"/>
        <end position="176"/>
    </location>
</feature>
<keyword evidence="13" id="KW-1185">Reference proteome</keyword>
<evidence type="ECO:0008006" key="14">
    <source>
        <dbReference type="Google" id="ProtNLM"/>
    </source>
</evidence>
<dbReference type="GO" id="GO:0005385">
    <property type="term" value="F:zinc ion transmembrane transporter activity"/>
    <property type="evidence" value="ECO:0007669"/>
    <property type="project" value="TreeGrafter"/>
</dbReference>
<dbReference type="Pfam" id="PF16916">
    <property type="entry name" value="ZT_dimer"/>
    <property type="match status" value="1"/>
</dbReference>
<dbReference type="RefSeq" id="WP_105048484.1">
    <property type="nucleotide sequence ID" value="NZ_CP150661.1"/>
</dbReference>
<keyword evidence="3" id="KW-0813">Transport</keyword>